<keyword evidence="4" id="KW-0413">Isomerase</keyword>
<dbReference type="InterPro" id="IPR001608">
    <property type="entry name" value="Ala_racemase_N"/>
</dbReference>
<comment type="similarity">
    <text evidence="1">Belongs to the DSD1 family.</text>
</comment>
<dbReference type="Gene3D" id="2.40.37.20">
    <property type="entry name" value="D-serine dehydratase-like domain"/>
    <property type="match status" value="1"/>
</dbReference>
<dbReference type="InterPro" id="IPR051466">
    <property type="entry name" value="D-amino_acid_metab_enzyme"/>
</dbReference>
<comment type="caution">
    <text evidence="4">The sequence shown here is derived from an EMBL/GenBank/DDBJ whole genome shotgun (WGS) entry which is preliminary data.</text>
</comment>
<dbReference type="Gene3D" id="3.20.20.10">
    <property type="entry name" value="Alanine racemase"/>
    <property type="match status" value="1"/>
</dbReference>
<dbReference type="SUPFAM" id="SSF51419">
    <property type="entry name" value="PLP-binding barrel"/>
    <property type="match status" value="1"/>
</dbReference>
<feature type="domain" description="D-serine dehydratase-like" evidence="3">
    <location>
        <begin position="265"/>
        <end position="366"/>
    </location>
</feature>
<keyword evidence="5" id="KW-1185">Reference proteome</keyword>
<dbReference type="RefSeq" id="WP_266336853.1">
    <property type="nucleotide sequence ID" value="NZ_JAPKNK010000001.1"/>
</dbReference>
<dbReference type="GO" id="GO:0008721">
    <property type="term" value="F:D-serine ammonia-lyase activity"/>
    <property type="evidence" value="ECO:0007669"/>
    <property type="project" value="TreeGrafter"/>
</dbReference>
<dbReference type="EMBL" id="JAPKNK010000001">
    <property type="protein sequence ID" value="MCX5567881.1"/>
    <property type="molecule type" value="Genomic_DNA"/>
</dbReference>
<dbReference type="Pfam" id="PF14031">
    <property type="entry name" value="D-ser_dehydrat"/>
    <property type="match status" value="1"/>
</dbReference>
<dbReference type="AlphaFoldDB" id="A0A9X3DXR3"/>
<dbReference type="InterPro" id="IPR029066">
    <property type="entry name" value="PLP-binding_barrel"/>
</dbReference>
<proteinExistence type="inferred from homology"/>
<dbReference type="GO" id="GO:0008784">
    <property type="term" value="F:alanine racemase activity"/>
    <property type="evidence" value="ECO:0007669"/>
    <property type="project" value="UniProtKB-EC"/>
</dbReference>
<evidence type="ECO:0000259" key="3">
    <source>
        <dbReference type="SMART" id="SM01119"/>
    </source>
</evidence>
<name>A0A9X3DXR3_9HYPH</name>
<protein>
    <submittedName>
        <fullName evidence="4">Alanine racemase</fullName>
        <ecNumber evidence="4">5.1.1.1</ecNumber>
    </submittedName>
</protein>
<dbReference type="GO" id="GO:0036088">
    <property type="term" value="P:D-serine catabolic process"/>
    <property type="evidence" value="ECO:0007669"/>
    <property type="project" value="TreeGrafter"/>
</dbReference>
<dbReference type="InterPro" id="IPR042208">
    <property type="entry name" value="D-ser_dehydrat-like_sf"/>
</dbReference>
<dbReference type="EC" id="5.1.1.1" evidence="4"/>
<dbReference type="Proteomes" id="UP001144805">
    <property type="component" value="Unassembled WGS sequence"/>
</dbReference>
<dbReference type="SMART" id="SM01119">
    <property type="entry name" value="D-ser_dehydrat"/>
    <property type="match status" value="1"/>
</dbReference>
<dbReference type="Pfam" id="PF01168">
    <property type="entry name" value="Ala_racemase_N"/>
    <property type="match status" value="1"/>
</dbReference>
<reference evidence="4" key="1">
    <citation type="submission" date="2022-11" db="EMBL/GenBank/DDBJ databases">
        <title>Biodiversity and phylogenetic relationships of bacteria.</title>
        <authorList>
            <person name="Machado R.A.R."/>
            <person name="Bhat A."/>
            <person name="Loulou A."/>
            <person name="Kallel S."/>
        </authorList>
    </citation>
    <scope>NUCLEOTIDE SEQUENCE</scope>
    <source>
        <strain evidence="4">K-TC2</strain>
    </source>
</reference>
<dbReference type="InterPro" id="IPR026956">
    <property type="entry name" value="D-ser_dehydrat-like_dom"/>
</dbReference>
<dbReference type="PANTHER" id="PTHR28004">
    <property type="entry name" value="ZGC:162816-RELATED"/>
    <property type="match status" value="1"/>
</dbReference>
<evidence type="ECO:0000256" key="2">
    <source>
        <dbReference type="ARBA" id="ARBA00023239"/>
    </source>
</evidence>
<keyword evidence="2" id="KW-0456">Lyase</keyword>
<sequence length="383" mass="39367">MSATAPAVAASRWAEIPVATPGLVLDRDVLDANLDEMAAIARSAGVELFPHAKTHRMAEAGRRQIERGAHGLCVAKLGEAEAFADAGIERLFIANPIFGAENGARALALSRRADALFATDSVAAAASIGAVFAASGETARMMLAIDSGLGREGVTPAKAAEVASAIAAAPGVELVGIYTHEGATYGAKDRADLEARAVAAGELMVGVAEAIRATGIALPIVSLGASASARAVAHVSGVTQIRPGIYAFNDVGQIALGNATLDSVAVRVIGTVVSHPDPDRACIDAGSKSLSTDLVPAAAHRDEYPGMGLIVNAPGWVIEKMSEEHGWLRWHGEGEPTPLPVGTRLEIVPNHVCMAFAMLRRAAILGDGKVVETWEGFGPGSSE</sequence>
<dbReference type="PANTHER" id="PTHR28004:SF2">
    <property type="entry name" value="D-SERINE DEHYDRATASE"/>
    <property type="match status" value="1"/>
</dbReference>
<evidence type="ECO:0000256" key="1">
    <source>
        <dbReference type="ARBA" id="ARBA00005323"/>
    </source>
</evidence>
<evidence type="ECO:0000313" key="5">
    <source>
        <dbReference type="Proteomes" id="UP001144805"/>
    </source>
</evidence>
<organism evidence="4 5">
    <name type="scientific">Kaistia nematophila</name>
    <dbReference type="NCBI Taxonomy" id="2994654"/>
    <lineage>
        <taxon>Bacteria</taxon>
        <taxon>Pseudomonadati</taxon>
        <taxon>Pseudomonadota</taxon>
        <taxon>Alphaproteobacteria</taxon>
        <taxon>Hyphomicrobiales</taxon>
        <taxon>Kaistiaceae</taxon>
        <taxon>Kaistia</taxon>
    </lineage>
</organism>
<accession>A0A9X3DXR3</accession>
<evidence type="ECO:0000313" key="4">
    <source>
        <dbReference type="EMBL" id="MCX5567881.1"/>
    </source>
</evidence>
<gene>
    <name evidence="4" type="ORF">OSH07_01600</name>
</gene>